<reference evidence="8 9" key="1">
    <citation type="journal article" date="2015" name="Genome Biol. Evol.">
        <title>Comparative Genomics of a Bacterivorous Green Alga Reveals Evolutionary Causalities and Consequences of Phago-Mixotrophic Mode of Nutrition.</title>
        <authorList>
            <person name="Burns J.A."/>
            <person name="Paasch A."/>
            <person name="Narechania A."/>
            <person name="Kim E."/>
        </authorList>
    </citation>
    <scope>NUCLEOTIDE SEQUENCE [LARGE SCALE GENOMIC DNA]</scope>
    <source>
        <strain evidence="8 9">PLY_AMNH</strain>
    </source>
</reference>
<dbReference type="AlphaFoldDB" id="A0AAE0BRY1"/>
<organism evidence="8 9">
    <name type="scientific">Cymbomonas tetramitiformis</name>
    <dbReference type="NCBI Taxonomy" id="36881"/>
    <lineage>
        <taxon>Eukaryota</taxon>
        <taxon>Viridiplantae</taxon>
        <taxon>Chlorophyta</taxon>
        <taxon>Pyramimonadophyceae</taxon>
        <taxon>Pyramimonadales</taxon>
        <taxon>Pyramimonadaceae</taxon>
        <taxon>Cymbomonas</taxon>
    </lineage>
</organism>
<feature type="transmembrane region" description="Helical" evidence="6">
    <location>
        <begin position="99"/>
        <end position="118"/>
    </location>
</feature>
<dbReference type="GO" id="GO:0005794">
    <property type="term" value="C:Golgi apparatus"/>
    <property type="evidence" value="ECO:0007669"/>
    <property type="project" value="TreeGrafter"/>
</dbReference>
<comment type="caution">
    <text evidence="8">The sequence shown here is derived from an EMBL/GenBank/DDBJ whole genome shotgun (WGS) entry which is preliminary data.</text>
</comment>
<feature type="transmembrane region" description="Helical" evidence="6">
    <location>
        <begin position="210"/>
        <end position="234"/>
    </location>
</feature>
<feature type="transmembrane region" description="Helical" evidence="6">
    <location>
        <begin position="68"/>
        <end position="87"/>
    </location>
</feature>
<dbReference type="Pfam" id="PF01545">
    <property type="entry name" value="Cation_efflux"/>
    <property type="match status" value="1"/>
</dbReference>
<evidence type="ECO:0000313" key="9">
    <source>
        <dbReference type="Proteomes" id="UP001190700"/>
    </source>
</evidence>
<dbReference type="SUPFAM" id="SSF161111">
    <property type="entry name" value="Cation efflux protein transmembrane domain-like"/>
    <property type="match status" value="1"/>
</dbReference>
<dbReference type="PANTHER" id="PTHR45755:SF3">
    <property type="entry name" value="METAL TOLERANCE PROTEIN C2"/>
    <property type="match status" value="1"/>
</dbReference>
<feature type="transmembrane region" description="Helical" evidence="6">
    <location>
        <begin position="138"/>
        <end position="158"/>
    </location>
</feature>
<accession>A0AAE0BRY1</accession>
<keyword evidence="9" id="KW-1185">Reference proteome</keyword>
<evidence type="ECO:0000256" key="5">
    <source>
        <dbReference type="ARBA" id="ARBA00023136"/>
    </source>
</evidence>
<dbReference type="InterPro" id="IPR058533">
    <property type="entry name" value="Cation_efflux_TM"/>
</dbReference>
<dbReference type="GO" id="GO:0005385">
    <property type="term" value="F:zinc ion transmembrane transporter activity"/>
    <property type="evidence" value="ECO:0007669"/>
    <property type="project" value="InterPro"/>
</dbReference>
<dbReference type="GO" id="GO:0016020">
    <property type="term" value="C:membrane"/>
    <property type="evidence" value="ECO:0007669"/>
    <property type="project" value="UniProtKB-SubCell"/>
</dbReference>
<dbReference type="Gene3D" id="1.20.1510.10">
    <property type="entry name" value="Cation efflux protein transmembrane domain"/>
    <property type="match status" value="1"/>
</dbReference>
<dbReference type="NCBIfam" id="TIGR01297">
    <property type="entry name" value="CDF"/>
    <property type="match status" value="1"/>
</dbReference>
<evidence type="ECO:0000256" key="4">
    <source>
        <dbReference type="ARBA" id="ARBA00022989"/>
    </source>
</evidence>
<feature type="transmembrane region" description="Helical" evidence="6">
    <location>
        <begin position="170"/>
        <end position="189"/>
    </location>
</feature>
<evidence type="ECO:0000256" key="2">
    <source>
        <dbReference type="ARBA" id="ARBA00022448"/>
    </source>
</evidence>
<evidence type="ECO:0000256" key="1">
    <source>
        <dbReference type="ARBA" id="ARBA00004141"/>
    </source>
</evidence>
<keyword evidence="5 6" id="KW-0472">Membrane</keyword>
<evidence type="ECO:0000313" key="8">
    <source>
        <dbReference type="EMBL" id="KAK3241663.1"/>
    </source>
</evidence>
<feature type="transmembrane region" description="Helical" evidence="6">
    <location>
        <begin position="240"/>
        <end position="258"/>
    </location>
</feature>
<keyword evidence="3 6" id="KW-0812">Transmembrane</keyword>
<gene>
    <name evidence="8" type="ORF">CYMTET_48595</name>
</gene>
<sequence>MLLPITNPYPSAISHRAGTVNSGGTIPEEPFSASHGETHTNSRSRISPLFGEGLLIYWHGIHGNGKRLFFFILINFIYLSVEFVYGITVGQSALVSDAFHLGFGCCVLSTSLVANFYARKSSDQLYTYGYQRGEILAAFTNVCFLFFMAFSLCVEALHSSIEPEDEHKHYLIPSAVANLGVNLLGVVFFRKYARVHMTYRCPEDLNLHSIFLHVAADSVRSGGVILSLWLLALGVPQAEALVQLLTAVIVFLLAVPLFNSASRILLQGTPESLECAALRKCVREASAGEGVRECSVGRFWALHPGSLVGTMQVKVQQGVEEQRILRHVHSIFESNLGPTNLTVQVTKDT</sequence>
<dbReference type="GO" id="GO:0006882">
    <property type="term" value="P:intracellular zinc ion homeostasis"/>
    <property type="evidence" value="ECO:0007669"/>
    <property type="project" value="InterPro"/>
</dbReference>
<feature type="domain" description="Cation efflux protein transmembrane" evidence="7">
    <location>
        <begin position="68"/>
        <end position="266"/>
    </location>
</feature>
<keyword evidence="4 6" id="KW-1133">Transmembrane helix</keyword>
<dbReference type="Proteomes" id="UP001190700">
    <property type="component" value="Unassembled WGS sequence"/>
</dbReference>
<dbReference type="InterPro" id="IPR045316">
    <property type="entry name" value="Msc2-like"/>
</dbReference>
<dbReference type="InterPro" id="IPR002524">
    <property type="entry name" value="Cation_efflux"/>
</dbReference>
<keyword evidence="2" id="KW-0813">Transport</keyword>
<comment type="subcellular location">
    <subcellularLocation>
        <location evidence="1">Membrane</location>
        <topology evidence="1">Multi-pass membrane protein</topology>
    </subcellularLocation>
</comment>
<protein>
    <recommendedName>
        <fullName evidence="7">Cation efflux protein transmembrane domain-containing protein</fullName>
    </recommendedName>
</protein>
<dbReference type="PANTHER" id="PTHR45755">
    <property type="match status" value="1"/>
</dbReference>
<evidence type="ECO:0000259" key="7">
    <source>
        <dbReference type="Pfam" id="PF01545"/>
    </source>
</evidence>
<name>A0AAE0BRY1_9CHLO</name>
<evidence type="ECO:0000256" key="3">
    <source>
        <dbReference type="ARBA" id="ARBA00022692"/>
    </source>
</evidence>
<dbReference type="EMBL" id="LGRX02033342">
    <property type="protein sequence ID" value="KAK3241663.1"/>
    <property type="molecule type" value="Genomic_DNA"/>
</dbReference>
<dbReference type="InterPro" id="IPR027469">
    <property type="entry name" value="Cation_efflux_TMD_sf"/>
</dbReference>
<evidence type="ECO:0000256" key="6">
    <source>
        <dbReference type="SAM" id="Phobius"/>
    </source>
</evidence>
<proteinExistence type="predicted"/>